<dbReference type="AlphaFoldDB" id="A0AAD4GFQ6"/>
<proteinExistence type="predicted"/>
<comment type="caution">
    <text evidence="3">The sequence shown here is derived from an EMBL/GenBank/DDBJ whole genome shotgun (WGS) entry which is preliminary data.</text>
</comment>
<dbReference type="InterPro" id="IPR006073">
    <property type="entry name" value="GTP-bd"/>
</dbReference>
<keyword evidence="1" id="KW-0175">Coiled coil</keyword>
<evidence type="ECO:0000313" key="3">
    <source>
        <dbReference type="EMBL" id="KAF8441315.1"/>
    </source>
</evidence>
<evidence type="ECO:0000256" key="1">
    <source>
        <dbReference type="SAM" id="Coils"/>
    </source>
</evidence>
<organism evidence="3 4">
    <name type="scientific">Boletus edulis BED1</name>
    <dbReference type="NCBI Taxonomy" id="1328754"/>
    <lineage>
        <taxon>Eukaryota</taxon>
        <taxon>Fungi</taxon>
        <taxon>Dikarya</taxon>
        <taxon>Basidiomycota</taxon>
        <taxon>Agaricomycotina</taxon>
        <taxon>Agaricomycetes</taxon>
        <taxon>Agaricomycetidae</taxon>
        <taxon>Boletales</taxon>
        <taxon>Boletineae</taxon>
        <taxon>Boletaceae</taxon>
        <taxon>Boletoideae</taxon>
        <taxon>Boletus</taxon>
    </lineage>
</organism>
<dbReference type="InterPro" id="IPR027417">
    <property type="entry name" value="P-loop_NTPase"/>
</dbReference>
<dbReference type="SUPFAM" id="SSF52540">
    <property type="entry name" value="P-loop containing nucleoside triphosphate hydrolases"/>
    <property type="match status" value="1"/>
</dbReference>
<dbReference type="EMBL" id="WHUW01000010">
    <property type="protein sequence ID" value="KAF8441315.1"/>
    <property type="molecule type" value="Genomic_DNA"/>
</dbReference>
<name>A0AAD4GFQ6_BOLED</name>
<dbReference type="GO" id="GO:0005525">
    <property type="term" value="F:GTP binding"/>
    <property type="evidence" value="ECO:0007669"/>
    <property type="project" value="InterPro"/>
</dbReference>
<dbReference type="GO" id="GO:0016787">
    <property type="term" value="F:hydrolase activity"/>
    <property type="evidence" value="ECO:0007669"/>
    <property type="project" value="UniProtKB-KW"/>
</dbReference>
<feature type="coiled-coil region" evidence="1">
    <location>
        <begin position="228"/>
        <end position="278"/>
    </location>
</feature>
<keyword evidence="4" id="KW-1185">Reference proteome</keyword>
<reference evidence="3" key="2">
    <citation type="journal article" date="2020" name="Nat. Commun.">
        <title>Large-scale genome sequencing of mycorrhizal fungi provides insights into the early evolution of symbiotic traits.</title>
        <authorList>
            <person name="Miyauchi S."/>
            <person name="Kiss E."/>
            <person name="Kuo A."/>
            <person name="Drula E."/>
            <person name="Kohler A."/>
            <person name="Sanchez-Garcia M."/>
            <person name="Morin E."/>
            <person name="Andreopoulos B."/>
            <person name="Barry K.W."/>
            <person name="Bonito G."/>
            <person name="Buee M."/>
            <person name="Carver A."/>
            <person name="Chen C."/>
            <person name="Cichocki N."/>
            <person name="Clum A."/>
            <person name="Culley D."/>
            <person name="Crous P.W."/>
            <person name="Fauchery L."/>
            <person name="Girlanda M."/>
            <person name="Hayes R.D."/>
            <person name="Keri Z."/>
            <person name="LaButti K."/>
            <person name="Lipzen A."/>
            <person name="Lombard V."/>
            <person name="Magnuson J."/>
            <person name="Maillard F."/>
            <person name="Murat C."/>
            <person name="Nolan M."/>
            <person name="Ohm R.A."/>
            <person name="Pangilinan J."/>
            <person name="Pereira M.F."/>
            <person name="Perotto S."/>
            <person name="Peter M."/>
            <person name="Pfister S."/>
            <person name="Riley R."/>
            <person name="Sitrit Y."/>
            <person name="Stielow J.B."/>
            <person name="Szollosi G."/>
            <person name="Zifcakova L."/>
            <person name="Stursova M."/>
            <person name="Spatafora J.W."/>
            <person name="Tedersoo L."/>
            <person name="Vaario L.M."/>
            <person name="Yamada A."/>
            <person name="Yan M."/>
            <person name="Wang P."/>
            <person name="Xu J."/>
            <person name="Bruns T."/>
            <person name="Baldrian P."/>
            <person name="Vilgalys R."/>
            <person name="Dunand C."/>
            <person name="Henrissat B."/>
            <person name="Grigoriev I.V."/>
            <person name="Hibbett D."/>
            <person name="Nagy L.G."/>
            <person name="Martin F.M."/>
        </authorList>
    </citation>
    <scope>NUCLEOTIDE SEQUENCE</scope>
    <source>
        <strain evidence="3">BED1</strain>
    </source>
</reference>
<dbReference type="Gene3D" id="3.40.50.300">
    <property type="entry name" value="P-loop containing nucleotide triphosphate hydrolases"/>
    <property type="match status" value="1"/>
</dbReference>
<evidence type="ECO:0000259" key="2">
    <source>
        <dbReference type="Pfam" id="PF01926"/>
    </source>
</evidence>
<protein>
    <submittedName>
        <fullName evidence="3">P-loop containing nucleoside triphosphate hydrolase protein</fullName>
    </submittedName>
</protein>
<gene>
    <name evidence="3" type="ORF">L210DRAFT_3536885</name>
</gene>
<feature type="domain" description="G" evidence="2">
    <location>
        <begin position="17"/>
        <end position="74"/>
    </location>
</feature>
<dbReference type="Proteomes" id="UP001194468">
    <property type="component" value="Unassembled WGS sequence"/>
</dbReference>
<sequence length="311" mass="35689">MLLSRDHFRADPNDFIIAVMGPTGSGKTNFINKLTGNAEQHVASNLKSDTQHVIPYPIFHYGLRLVLVDTPGFDDTYRQDAEILRVVADWLIRKYPDGTTLKISGIIYLHRITDNRMSGSVYKNLQMFGRLCGHGPLRRTRLVTTMWDNAKDRVAAQNREDQLTGEFWRQLIDEGAITRRFYNSSSSAWGIVDDLLCMGTDGDELLLQEELVEHQKRLNETEAGKILYTRLQRLLAEQRKMLNELSEAAKVLSDPAQAKNLQEEYGKIDAQLQKTFEKMKEMKIPLSRRIILRLFGRKSRVQAVKLDQLPV</sequence>
<dbReference type="Pfam" id="PF01926">
    <property type="entry name" value="MMR_HSR1"/>
    <property type="match status" value="1"/>
</dbReference>
<reference evidence="3" key="1">
    <citation type="submission" date="2019-10" db="EMBL/GenBank/DDBJ databases">
        <authorList>
            <consortium name="DOE Joint Genome Institute"/>
            <person name="Kuo A."/>
            <person name="Miyauchi S."/>
            <person name="Kiss E."/>
            <person name="Drula E."/>
            <person name="Kohler A."/>
            <person name="Sanchez-Garcia M."/>
            <person name="Andreopoulos B."/>
            <person name="Barry K.W."/>
            <person name="Bonito G."/>
            <person name="Buee M."/>
            <person name="Carver A."/>
            <person name="Chen C."/>
            <person name="Cichocki N."/>
            <person name="Clum A."/>
            <person name="Culley D."/>
            <person name="Crous P.W."/>
            <person name="Fauchery L."/>
            <person name="Girlanda M."/>
            <person name="Hayes R."/>
            <person name="Keri Z."/>
            <person name="LaButti K."/>
            <person name="Lipzen A."/>
            <person name="Lombard V."/>
            <person name="Magnuson J."/>
            <person name="Maillard F."/>
            <person name="Morin E."/>
            <person name="Murat C."/>
            <person name="Nolan M."/>
            <person name="Ohm R."/>
            <person name="Pangilinan J."/>
            <person name="Pereira M."/>
            <person name="Perotto S."/>
            <person name="Peter M."/>
            <person name="Riley R."/>
            <person name="Sitrit Y."/>
            <person name="Stielow B."/>
            <person name="Szollosi G."/>
            <person name="Zifcakova L."/>
            <person name="Stursova M."/>
            <person name="Spatafora J.W."/>
            <person name="Tedersoo L."/>
            <person name="Vaario L.-M."/>
            <person name="Yamada A."/>
            <person name="Yan M."/>
            <person name="Wang P."/>
            <person name="Xu J."/>
            <person name="Bruns T."/>
            <person name="Baldrian P."/>
            <person name="Vilgalys R."/>
            <person name="Henrissat B."/>
            <person name="Grigoriev I.V."/>
            <person name="Hibbett D."/>
            <person name="Nagy L.G."/>
            <person name="Martin F.M."/>
        </authorList>
    </citation>
    <scope>NUCLEOTIDE SEQUENCE</scope>
    <source>
        <strain evidence="3">BED1</strain>
    </source>
</reference>
<accession>A0AAD4GFQ6</accession>
<evidence type="ECO:0000313" key="4">
    <source>
        <dbReference type="Proteomes" id="UP001194468"/>
    </source>
</evidence>
<keyword evidence="3" id="KW-0378">Hydrolase</keyword>
<feature type="non-terminal residue" evidence="3">
    <location>
        <position position="1"/>
    </location>
</feature>